<dbReference type="EMBL" id="SPHZ02000009">
    <property type="protein sequence ID" value="KAF0901229.1"/>
    <property type="molecule type" value="Genomic_DNA"/>
</dbReference>
<evidence type="ECO:0000256" key="1">
    <source>
        <dbReference type="SAM" id="SignalP"/>
    </source>
</evidence>
<gene>
    <name evidence="2" type="ORF">E2562_038681</name>
</gene>
<sequence length="75" mass="7637">MIICLILLIGAATRAVPSAGIHTGISVARLRVTVARWHVGCSFAQSGDDNVHLAGGLTHEATEAGFATVAQGAKV</sequence>
<evidence type="ECO:0000313" key="3">
    <source>
        <dbReference type="Proteomes" id="UP000479710"/>
    </source>
</evidence>
<name>A0A6G1CM52_9ORYZ</name>
<proteinExistence type="predicted"/>
<keyword evidence="1" id="KW-0732">Signal</keyword>
<reference evidence="2 3" key="1">
    <citation type="submission" date="2019-11" db="EMBL/GenBank/DDBJ databases">
        <title>Whole genome sequence of Oryza granulata.</title>
        <authorList>
            <person name="Li W."/>
        </authorList>
    </citation>
    <scope>NUCLEOTIDE SEQUENCE [LARGE SCALE GENOMIC DNA]</scope>
    <source>
        <strain evidence="3">cv. Menghai</strain>
        <tissue evidence="2">Leaf</tissue>
    </source>
</reference>
<protein>
    <recommendedName>
        <fullName evidence="4">Secreted protein</fullName>
    </recommendedName>
</protein>
<evidence type="ECO:0000313" key="2">
    <source>
        <dbReference type="EMBL" id="KAF0901229.1"/>
    </source>
</evidence>
<dbReference type="AlphaFoldDB" id="A0A6G1CM52"/>
<feature type="signal peptide" evidence="1">
    <location>
        <begin position="1"/>
        <end position="15"/>
    </location>
</feature>
<keyword evidence="3" id="KW-1185">Reference proteome</keyword>
<comment type="caution">
    <text evidence="2">The sequence shown here is derived from an EMBL/GenBank/DDBJ whole genome shotgun (WGS) entry which is preliminary data.</text>
</comment>
<accession>A0A6G1CM52</accession>
<dbReference type="Proteomes" id="UP000479710">
    <property type="component" value="Unassembled WGS sequence"/>
</dbReference>
<organism evidence="2 3">
    <name type="scientific">Oryza meyeriana var. granulata</name>
    <dbReference type="NCBI Taxonomy" id="110450"/>
    <lineage>
        <taxon>Eukaryota</taxon>
        <taxon>Viridiplantae</taxon>
        <taxon>Streptophyta</taxon>
        <taxon>Embryophyta</taxon>
        <taxon>Tracheophyta</taxon>
        <taxon>Spermatophyta</taxon>
        <taxon>Magnoliopsida</taxon>
        <taxon>Liliopsida</taxon>
        <taxon>Poales</taxon>
        <taxon>Poaceae</taxon>
        <taxon>BOP clade</taxon>
        <taxon>Oryzoideae</taxon>
        <taxon>Oryzeae</taxon>
        <taxon>Oryzinae</taxon>
        <taxon>Oryza</taxon>
        <taxon>Oryza meyeriana</taxon>
    </lineage>
</organism>
<evidence type="ECO:0008006" key="4">
    <source>
        <dbReference type="Google" id="ProtNLM"/>
    </source>
</evidence>
<feature type="chain" id="PRO_5026290834" description="Secreted protein" evidence="1">
    <location>
        <begin position="16"/>
        <end position="75"/>
    </location>
</feature>